<evidence type="ECO:0000313" key="1">
    <source>
        <dbReference type="EMBL" id="KAK8046379.1"/>
    </source>
</evidence>
<dbReference type="EMBL" id="JAQQWM010000009">
    <property type="protein sequence ID" value="KAK8046379.1"/>
    <property type="molecule type" value="Genomic_DNA"/>
</dbReference>
<name>A0ABR1TIB5_9PEZI</name>
<evidence type="ECO:0000313" key="2">
    <source>
        <dbReference type="Proteomes" id="UP001446871"/>
    </source>
</evidence>
<keyword evidence="2" id="KW-1185">Reference proteome</keyword>
<accession>A0ABR1TIB5</accession>
<sequence length="336" mass="38848">MSDDEQLEEELRDLSITLDSAIVLLRNEFKRHQWQEQKHAQALKEAPVFEDEDRVQKALDLAKDEPRYGLVFRQALQDDPRLRLAAEHDAAVNDVGEACVCRWLTSAIFEEGLRGVSPDGFKQLQDIEKSAEKDQNSKFEDRLTPNVCNAWRAQTYYSWTKTPQYQSDRRHHARNLATQLATGIWMFLEDRHDWDDIIQSLDDKIIHPGLLLMEQLATNKILYQVVLDTNPLSETLKADFNWEEYHNLTDSFRTVTSLEFSGPRRNIILGAICPGLTYRVLESDDTWQETKVAAKQERLVAWEEDLNRIISGKEEKKEPSLFSRIARGDTNKSSAS</sequence>
<dbReference type="Proteomes" id="UP001446871">
    <property type="component" value="Unassembled WGS sequence"/>
</dbReference>
<comment type="caution">
    <text evidence="1">The sequence shown here is derived from an EMBL/GenBank/DDBJ whole genome shotgun (WGS) entry which is preliminary data.</text>
</comment>
<gene>
    <name evidence="1" type="ORF">PG996_014443</name>
</gene>
<proteinExistence type="predicted"/>
<reference evidence="1 2" key="1">
    <citation type="submission" date="2023-01" db="EMBL/GenBank/DDBJ databases">
        <title>Analysis of 21 Apiospora genomes using comparative genomics revels a genus with tremendous synthesis potential of carbohydrate active enzymes and secondary metabolites.</title>
        <authorList>
            <person name="Sorensen T."/>
        </authorList>
    </citation>
    <scope>NUCLEOTIDE SEQUENCE [LARGE SCALE GENOMIC DNA]</scope>
    <source>
        <strain evidence="1 2">CBS 83171</strain>
    </source>
</reference>
<organism evidence="1 2">
    <name type="scientific">Apiospora saccharicola</name>
    <dbReference type="NCBI Taxonomy" id="335842"/>
    <lineage>
        <taxon>Eukaryota</taxon>
        <taxon>Fungi</taxon>
        <taxon>Dikarya</taxon>
        <taxon>Ascomycota</taxon>
        <taxon>Pezizomycotina</taxon>
        <taxon>Sordariomycetes</taxon>
        <taxon>Xylariomycetidae</taxon>
        <taxon>Amphisphaeriales</taxon>
        <taxon>Apiosporaceae</taxon>
        <taxon>Apiospora</taxon>
    </lineage>
</organism>
<protein>
    <submittedName>
        <fullName evidence="1">Uncharacterized protein</fullName>
    </submittedName>
</protein>